<organism evidence="3 4">
    <name type="scientific">Siminovitchia acidinfaciens</name>
    <dbReference type="NCBI Taxonomy" id="2321395"/>
    <lineage>
        <taxon>Bacteria</taxon>
        <taxon>Bacillati</taxon>
        <taxon>Bacillota</taxon>
        <taxon>Bacilli</taxon>
        <taxon>Bacillales</taxon>
        <taxon>Bacillaceae</taxon>
        <taxon>Siminovitchia</taxon>
    </lineage>
</organism>
<evidence type="ECO:0000259" key="2">
    <source>
        <dbReference type="Pfam" id="PF01939"/>
    </source>
</evidence>
<name>A0A429Y437_9BACI</name>
<gene>
    <name evidence="3" type="ORF">D4T97_005205</name>
</gene>
<dbReference type="GO" id="GO:0004519">
    <property type="term" value="F:endonuclease activity"/>
    <property type="evidence" value="ECO:0007669"/>
    <property type="project" value="InterPro"/>
</dbReference>
<dbReference type="CDD" id="cd22341">
    <property type="entry name" value="NucS-like"/>
    <property type="match status" value="1"/>
</dbReference>
<dbReference type="InterPro" id="IPR048301">
    <property type="entry name" value="NucS_C"/>
</dbReference>
<dbReference type="OrthoDB" id="2974491at2"/>
<dbReference type="Gene3D" id="3.40.1350.10">
    <property type="match status" value="1"/>
</dbReference>
<evidence type="ECO:0000256" key="1">
    <source>
        <dbReference type="ARBA" id="ARBA00023125"/>
    </source>
</evidence>
<dbReference type="RefSeq" id="WP_126048428.1">
    <property type="nucleotide sequence ID" value="NZ_QYTV02000002.1"/>
</dbReference>
<dbReference type="PANTHER" id="PTHR38814">
    <property type="entry name" value="ENDONUCLEASE NUCS"/>
    <property type="match status" value="1"/>
</dbReference>
<comment type="caution">
    <text evidence="3">The sequence shown here is derived from an EMBL/GenBank/DDBJ whole genome shotgun (WGS) entry which is preliminary data.</text>
</comment>
<keyword evidence="1" id="KW-0238">DNA-binding</keyword>
<dbReference type="InterPro" id="IPR011856">
    <property type="entry name" value="tRNA_endonuc-like_dom_sf"/>
</dbReference>
<dbReference type="EMBL" id="QYTV02000002">
    <property type="protein sequence ID" value="RST76182.1"/>
    <property type="molecule type" value="Genomic_DNA"/>
</dbReference>
<sequence>MNDNKIEILKKIYGALKIDYRYNEGKRYFVYGFKNEQEEWNYNEGELLFVTENQKEVDDLKNHLFSIETGELYCTSCFKEKKIGQLKAKDTKYWGYCVWDGLPFKTLKELQNKLISSVEEFNWSNVRGLTDREDPLVFFGICSTYCMTNEEEYDHSEAFCEYEKIIQNYEQKLAAQYLMDSSESALEHYIADHIEIIEEGLTLIERQKKVDGGAGVIDILAKDLNNNICVIELKIVDNDKSIVWQSAFYQSEFGPNVRVITIAPNYSPNIVKALSNVRNTELKFYFINEDGHLQIKDYPETKQPATIVDIELLMEEDEAS</sequence>
<keyword evidence="4" id="KW-1185">Reference proteome</keyword>
<evidence type="ECO:0000313" key="3">
    <source>
        <dbReference type="EMBL" id="RST76182.1"/>
    </source>
</evidence>
<accession>A0A429Y437</accession>
<dbReference type="AlphaFoldDB" id="A0A429Y437"/>
<evidence type="ECO:0000313" key="4">
    <source>
        <dbReference type="Proteomes" id="UP000287156"/>
    </source>
</evidence>
<reference evidence="3" key="1">
    <citation type="submission" date="2018-12" db="EMBL/GenBank/DDBJ databases">
        <authorList>
            <person name="Sun L."/>
            <person name="Chen Z."/>
        </authorList>
    </citation>
    <scope>NUCLEOTIDE SEQUENCE [LARGE SCALE GENOMIC DNA]</scope>
    <source>
        <strain evidence="3">3-2-2</strain>
    </source>
</reference>
<dbReference type="Pfam" id="PF01939">
    <property type="entry name" value="NucS_C"/>
    <property type="match status" value="1"/>
</dbReference>
<dbReference type="GO" id="GO:0003677">
    <property type="term" value="F:DNA binding"/>
    <property type="evidence" value="ECO:0007669"/>
    <property type="project" value="UniProtKB-KW"/>
</dbReference>
<dbReference type="Proteomes" id="UP000287156">
    <property type="component" value="Unassembled WGS sequence"/>
</dbReference>
<dbReference type="PANTHER" id="PTHR38814:SF1">
    <property type="entry name" value="ENDONUCLEASE NUCS"/>
    <property type="match status" value="1"/>
</dbReference>
<feature type="domain" description="Endonuclease NucS C-terminal" evidence="2">
    <location>
        <begin position="182"/>
        <end position="265"/>
    </location>
</feature>
<protein>
    <submittedName>
        <fullName evidence="3">DUF91 domain-containing protein</fullName>
    </submittedName>
</protein>
<proteinExistence type="predicted"/>
<dbReference type="InterPro" id="IPR002793">
    <property type="entry name" value="Endonuclease_NucS"/>
</dbReference>